<sequence>MLISRSERIDSKPAALRRLGETMRKLRRYDTDQFGEYGFFSLCEMADKIDVLIERPASVAKPMAVGESPEKARLAAQA</sequence>
<proteinExistence type="predicted"/>
<gene>
    <name evidence="1" type="ORF">BUPH_08318</name>
</gene>
<dbReference type="HOGENOM" id="CLU_2615225_0_0_4"/>
<protein>
    <submittedName>
        <fullName evidence="1">Uncharacterized protein</fullName>
    </submittedName>
</protein>
<dbReference type="EMBL" id="CP003865">
    <property type="protein sequence ID" value="AFT90602.1"/>
    <property type="molecule type" value="Genomic_DNA"/>
</dbReference>
<geneLocation type="plasmid" evidence="1 2">
    <name>pSYMBR3459</name>
</geneLocation>
<dbReference type="AlphaFoldDB" id="K0E1D6"/>
<dbReference type="KEGG" id="bpx:BUPH_08318"/>
<organism evidence="1 2">
    <name type="scientific">Paraburkholderia phenoliruptrix BR3459a</name>
    <dbReference type="NCBI Taxonomy" id="1229205"/>
    <lineage>
        <taxon>Bacteria</taxon>
        <taxon>Pseudomonadati</taxon>
        <taxon>Pseudomonadota</taxon>
        <taxon>Betaproteobacteria</taxon>
        <taxon>Burkholderiales</taxon>
        <taxon>Burkholderiaceae</taxon>
        <taxon>Paraburkholderia</taxon>
    </lineage>
</organism>
<reference evidence="1 2" key="1">
    <citation type="journal article" date="2012" name="J. Bacteriol.">
        <title>Complete Genome Sequence of Burkholderia phenoliruptrix BR3459a (CLA1), a Heat-Tolerant, Nitrogen-Fixing Symbiont of Mimosa flocculosa.</title>
        <authorList>
            <person name="de Oliveira Cunha C."/>
            <person name="Goda Zuleta L.F."/>
            <person name="Paula de Almeida L.G."/>
            <person name="Prioli Ciapina L."/>
            <person name="Lustrino Borges W."/>
            <person name="Pitard R.M."/>
            <person name="Baldani J.I."/>
            <person name="Straliotto R."/>
            <person name="de Faria S.M."/>
            <person name="Hungria M."/>
            <person name="Sousa Cavada B."/>
            <person name="Mercante F.M."/>
            <person name="Ribeiro de Vasconcelos A.T."/>
        </authorList>
    </citation>
    <scope>NUCLEOTIDE SEQUENCE [LARGE SCALE GENOMIC DNA]</scope>
    <source>
        <strain evidence="1 2">BR3459a</strain>
        <plasmid evidence="1 2">pSYMBR3459</plasmid>
    </source>
</reference>
<evidence type="ECO:0000313" key="1">
    <source>
        <dbReference type="EMBL" id="AFT90602.1"/>
    </source>
</evidence>
<dbReference type="Proteomes" id="UP000010105">
    <property type="component" value="Plasmid pSYMBR3459"/>
</dbReference>
<evidence type="ECO:0000313" key="2">
    <source>
        <dbReference type="Proteomes" id="UP000010105"/>
    </source>
</evidence>
<name>K0E1D6_9BURK</name>
<keyword evidence="1" id="KW-0614">Plasmid</keyword>
<accession>K0E1D6</accession>